<dbReference type="AlphaFoldDB" id="A0A918ZKF0"/>
<reference evidence="1" key="1">
    <citation type="journal article" date="2014" name="Int. J. Syst. Evol. Microbiol.">
        <title>Complete genome sequence of Corynebacterium casei LMG S-19264T (=DSM 44701T), isolated from a smear-ripened cheese.</title>
        <authorList>
            <consortium name="US DOE Joint Genome Institute (JGI-PGF)"/>
            <person name="Walter F."/>
            <person name="Albersmeier A."/>
            <person name="Kalinowski J."/>
            <person name="Ruckert C."/>
        </authorList>
    </citation>
    <scope>NUCLEOTIDE SEQUENCE</scope>
    <source>
        <strain evidence="1">JCM 4784</strain>
    </source>
</reference>
<keyword evidence="2" id="KW-1185">Reference proteome</keyword>
<evidence type="ECO:0000313" key="2">
    <source>
        <dbReference type="Proteomes" id="UP000608024"/>
    </source>
</evidence>
<reference evidence="1" key="2">
    <citation type="submission" date="2020-09" db="EMBL/GenBank/DDBJ databases">
        <authorList>
            <person name="Sun Q."/>
            <person name="Ohkuma M."/>
        </authorList>
    </citation>
    <scope>NUCLEOTIDE SEQUENCE</scope>
    <source>
        <strain evidence="1">JCM 4784</strain>
    </source>
</reference>
<name>A0A918ZKF0_9ACTN</name>
<protein>
    <submittedName>
        <fullName evidence="1">Uncharacterized protein</fullName>
    </submittedName>
</protein>
<organism evidence="1 2">
    <name type="scientific">Streptomyces longispororuber</name>
    <dbReference type="NCBI Taxonomy" id="68230"/>
    <lineage>
        <taxon>Bacteria</taxon>
        <taxon>Bacillati</taxon>
        <taxon>Actinomycetota</taxon>
        <taxon>Actinomycetes</taxon>
        <taxon>Kitasatosporales</taxon>
        <taxon>Streptomycetaceae</taxon>
        <taxon>Streptomyces</taxon>
    </lineage>
</organism>
<gene>
    <name evidence="1" type="ORF">GCM10018785_26770</name>
</gene>
<accession>A0A918ZKF0</accession>
<dbReference type="Proteomes" id="UP000608024">
    <property type="component" value="Unassembled WGS sequence"/>
</dbReference>
<dbReference type="EMBL" id="BNBT01000032">
    <property type="protein sequence ID" value="GHE56136.1"/>
    <property type="molecule type" value="Genomic_DNA"/>
</dbReference>
<sequence>MSTPTTPERFKDAARDAARAVQSGAWPIGRADMEAADVVLERLWTPYEDLLQAERPDPRRVRQRLEAAPDACAAARAVPAIDARLAKLLALLPQALAETEQQEAVRYLGAFGTLLFAISDGEPWL</sequence>
<proteinExistence type="predicted"/>
<comment type="caution">
    <text evidence="1">The sequence shown here is derived from an EMBL/GenBank/DDBJ whole genome shotgun (WGS) entry which is preliminary data.</text>
</comment>
<evidence type="ECO:0000313" key="1">
    <source>
        <dbReference type="EMBL" id="GHE56136.1"/>
    </source>
</evidence>
<dbReference type="RefSeq" id="WP_190136131.1">
    <property type="nucleotide sequence ID" value="NZ_BNBT01000032.1"/>
</dbReference>